<evidence type="ECO:0000256" key="10">
    <source>
        <dbReference type="RuleBase" id="RU364005"/>
    </source>
</evidence>
<comment type="similarity">
    <text evidence="1 10">Belongs to the alphaproteobacteria porin family.</text>
</comment>
<feature type="chain" id="PRO_5009362343" description="Porin" evidence="10">
    <location>
        <begin position="23"/>
        <end position="372"/>
    </location>
</feature>
<organism evidence="11 12">
    <name type="scientific">Hoeflea olei</name>
    <dbReference type="NCBI Taxonomy" id="1480615"/>
    <lineage>
        <taxon>Bacteria</taxon>
        <taxon>Pseudomonadati</taxon>
        <taxon>Pseudomonadota</taxon>
        <taxon>Alphaproteobacteria</taxon>
        <taxon>Hyphomicrobiales</taxon>
        <taxon>Rhizobiaceae</taxon>
        <taxon>Hoeflea</taxon>
    </lineage>
</organism>
<evidence type="ECO:0000256" key="1">
    <source>
        <dbReference type="ARBA" id="ARBA00009521"/>
    </source>
</evidence>
<keyword evidence="5 10" id="KW-0732">Signal</keyword>
<evidence type="ECO:0000256" key="9">
    <source>
        <dbReference type="ARBA" id="ARBA00023237"/>
    </source>
</evidence>
<dbReference type="AlphaFoldDB" id="A0A1C1YW35"/>
<feature type="signal peptide" evidence="10">
    <location>
        <begin position="1"/>
        <end position="22"/>
    </location>
</feature>
<dbReference type="GO" id="GO:0006811">
    <property type="term" value="P:monoatomic ion transport"/>
    <property type="evidence" value="ECO:0007669"/>
    <property type="project" value="UniProtKB-KW"/>
</dbReference>
<protein>
    <recommendedName>
        <fullName evidence="10">Porin</fullName>
    </recommendedName>
</protein>
<keyword evidence="9 10" id="KW-0998">Cell outer membrane</keyword>
<dbReference type="STRING" id="1480615.AWJ14_02475"/>
<evidence type="ECO:0000256" key="6">
    <source>
        <dbReference type="ARBA" id="ARBA00023065"/>
    </source>
</evidence>
<dbReference type="Pfam" id="PF02530">
    <property type="entry name" value="Porin_2"/>
    <property type="match status" value="1"/>
</dbReference>
<evidence type="ECO:0000256" key="8">
    <source>
        <dbReference type="ARBA" id="ARBA00023136"/>
    </source>
</evidence>
<evidence type="ECO:0000256" key="7">
    <source>
        <dbReference type="ARBA" id="ARBA00023114"/>
    </source>
</evidence>
<dbReference type="SUPFAM" id="SSF56935">
    <property type="entry name" value="Porins"/>
    <property type="match status" value="1"/>
</dbReference>
<evidence type="ECO:0000256" key="3">
    <source>
        <dbReference type="ARBA" id="ARBA00022452"/>
    </source>
</evidence>
<dbReference type="EMBL" id="LQZT01000012">
    <property type="protein sequence ID" value="OCW57692.1"/>
    <property type="molecule type" value="Genomic_DNA"/>
</dbReference>
<dbReference type="GO" id="GO:0009279">
    <property type="term" value="C:cell outer membrane"/>
    <property type="evidence" value="ECO:0007669"/>
    <property type="project" value="UniProtKB-SubCell"/>
</dbReference>
<keyword evidence="6 10" id="KW-0406">Ion transport</keyword>
<gene>
    <name evidence="11" type="ORF">AWJ14_02475</name>
</gene>
<accession>A0A1C1YW35</accession>
<sequence>MNIKSLLLGSAAALVAVSGARAADAIIAAEPEPVEYVRVCDAFGTGYFYIPGTETCLRIHGYLRYDVGAGELFAVTSATGDDTYFKRARFSFRTSTASETELGTLRTYTELRFQWDTNDTVTGYTNDNEFSVNFAWVQLGGLRVGKDESLFTTFTGYAGNVINDDIAGGEGPYDTNLISYTYTGGAFRAAIALEQGDDDSSVAGVRGGWGIDDYMPHVVVGLGYNAGMVDLSAVVGFDTRDDIVGATYDVGGWAAKVRADITLSEQASVWIMGMYGEASSAYATWIPYGADDSWSVMAGGSYKATDKLTFNTQVQWIEATSAAVDDRLSVVGNLNYEVVPGLVVTPEVVYYDDGTPGSDGEFGFYGRVQRSF</sequence>
<name>A0A1C1YW35_9HYPH</name>
<keyword evidence="7 10" id="KW-0626">Porin</keyword>
<reference evidence="11 12" key="1">
    <citation type="submission" date="2015-12" db="EMBL/GenBank/DDBJ databases">
        <authorList>
            <person name="Shamseldin A."/>
            <person name="Moawad H."/>
            <person name="Abd El-Rahim W.M."/>
            <person name="Sadowsky M.J."/>
        </authorList>
    </citation>
    <scope>NUCLEOTIDE SEQUENCE [LARGE SCALE GENOMIC DNA]</scope>
    <source>
        <strain evidence="11 12">JC234</strain>
    </source>
</reference>
<keyword evidence="2 10" id="KW-0813">Transport</keyword>
<evidence type="ECO:0000256" key="5">
    <source>
        <dbReference type="ARBA" id="ARBA00022729"/>
    </source>
</evidence>
<dbReference type="InterPro" id="IPR003684">
    <property type="entry name" value="Porin_alphabac"/>
</dbReference>
<evidence type="ECO:0000256" key="2">
    <source>
        <dbReference type="ARBA" id="ARBA00022448"/>
    </source>
</evidence>
<keyword evidence="8 10" id="KW-0472">Membrane</keyword>
<keyword evidence="3 10" id="KW-1134">Transmembrane beta strand</keyword>
<keyword evidence="12" id="KW-1185">Reference proteome</keyword>
<dbReference type="GO" id="GO:0046930">
    <property type="term" value="C:pore complex"/>
    <property type="evidence" value="ECO:0007669"/>
    <property type="project" value="UniProtKB-KW"/>
</dbReference>
<comment type="function">
    <text evidence="10">Forms passive diffusion pores that allow small molecular weight hydrophilic materials across the outer membrane.</text>
</comment>
<comment type="subcellular location">
    <subcellularLocation>
        <location evidence="10">Cell outer membrane</location>
        <topology evidence="10">Multi-pass membrane protein</topology>
    </subcellularLocation>
</comment>
<evidence type="ECO:0000313" key="11">
    <source>
        <dbReference type="EMBL" id="OCW57692.1"/>
    </source>
</evidence>
<proteinExistence type="inferred from homology"/>
<evidence type="ECO:0000313" key="12">
    <source>
        <dbReference type="Proteomes" id="UP000094795"/>
    </source>
</evidence>
<dbReference type="Proteomes" id="UP000094795">
    <property type="component" value="Unassembled WGS sequence"/>
</dbReference>
<comment type="domain">
    <text evidence="10">Consists of 16-stranded beta-barrel sheets, with large surface-exposed loops, that form a transmembrane pore at the center of each barrel. The pore is partially ocluded by a peptide loop that folds into the pore lumen.</text>
</comment>
<dbReference type="RefSeq" id="WP_066177843.1">
    <property type="nucleotide sequence ID" value="NZ_LQZT01000012.1"/>
</dbReference>
<keyword evidence="4 10" id="KW-0812">Transmembrane</keyword>
<comment type="caution">
    <text evidence="11">The sequence shown here is derived from an EMBL/GenBank/DDBJ whole genome shotgun (WGS) entry which is preliminary data.</text>
</comment>
<dbReference type="GO" id="GO:0015288">
    <property type="term" value="F:porin activity"/>
    <property type="evidence" value="ECO:0007669"/>
    <property type="project" value="UniProtKB-KW"/>
</dbReference>
<dbReference type="OrthoDB" id="7801681at2"/>
<evidence type="ECO:0000256" key="4">
    <source>
        <dbReference type="ARBA" id="ARBA00022692"/>
    </source>
</evidence>